<protein>
    <submittedName>
        <fullName evidence="8">Calmodulin-like</fullName>
    </submittedName>
</protein>
<dbReference type="GeneID" id="120282281"/>
<keyword evidence="5" id="KW-0106">Calcium</keyword>
<dbReference type="GO" id="GO:0005509">
    <property type="term" value="F:calcium ion binding"/>
    <property type="evidence" value="ECO:0007669"/>
    <property type="project" value="InterPro"/>
</dbReference>
<evidence type="ECO:0000313" key="7">
    <source>
        <dbReference type="Proteomes" id="UP001515500"/>
    </source>
</evidence>
<accession>A0AB40CY06</accession>
<feature type="domain" description="EF-hand" evidence="6">
    <location>
        <begin position="81"/>
        <end position="116"/>
    </location>
</feature>
<keyword evidence="3" id="KW-0479">Metal-binding</keyword>
<feature type="domain" description="EF-hand" evidence="6">
    <location>
        <begin position="117"/>
        <end position="149"/>
    </location>
</feature>
<dbReference type="PROSITE" id="PS50222">
    <property type="entry name" value="EF_HAND_2"/>
    <property type="match status" value="4"/>
</dbReference>
<sequence>MAEKLTEKQIADFKEVFKLFDRDGDGQITAQELGTVMRSLGQNPTEDELKAMIDDVDADLNGTIDFSEFLNLMVHKMEDADSEKEMREAFKIFDKDQNGLISADELRSVMANLGEKLTDEEVNEMIREADIDGDGQVNYEEFVRIMLGK</sequence>
<name>A0AB40CY06_DIOCR</name>
<dbReference type="InterPro" id="IPR002048">
    <property type="entry name" value="EF_hand_dom"/>
</dbReference>
<feature type="domain" description="EF-hand" evidence="6">
    <location>
        <begin position="44"/>
        <end position="79"/>
    </location>
</feature>
<dbReference type="Pfam" id="PF13499">
    <property type="entry name" value="EF-hand_7"/>
    <property type="match status" value="2"/>
</dbReference>
<dbReference type="RefSeq" id="XP_039144986.1">
    <property type="nucleotide sequence ID" value="XM_039289052.1"/>
</dbReference>
<keyword evidence="2" id="KW-0488">Methylation</keyword>
<evidence type="ECO:0000256" key="1">
    <source>
        <dbReference type="ARBA" id="ARBA00009763"/>
    </source>
</evidence>
<dbReference type="SUPFAM" id="SSF47473">
    <property type="entry name" value="EF-hand"/>
    <property type="match status" value="1"/>
</dbReference>
<evidence type="ECO:0000256" key="5">
    <source>
        <dbReference type="ARBA" id="ARBA00022837"/>
    </source>
</evidence>
<dbReference type="InterPro" id="IPR011992">
    <property type="entry name" value="EF-hand-dom_pair"/>
</dbReference>
<dbReference type="PANTHER" id="PTHR23048:SF53">
    <property type="entry name" value="CALMODULIN"/>
    <property type="match status" value="1"/>
</dbReference>
<dbReference type="InterPro" id="IPR018247">
    <property type="entry name" value="EF_Hand_1_Ca_BS"/>
</dbReference>
<proteinExistence type="inferred from homology"/>
<evidence type="ECO:0000256" key="4">
    <source>
        <dbReference type="ARBA" id="ARBA00022737"/>
    </source>
</evidence>
<reference evidence="8" key="1">
    <citation type="submission" date="2025-08" db="UniProtKB">
        <authorList>
            <consortium name="RefSeq"/>
        </authorList>
    </citation>
    <scope>IDENTIFICATION</scope>
</reference>
<dbReference type="AlphaFoldDB" id="A0AB40CY06"/>
<evidence type="ECO:0000256" key="3">
    <source>
        <dbReference type="ARBA" id="ARBA00022723"/>
    </source>
</evidence>
<dbReference type="Proteomes" id="UP001515500">
    <property type="component" value="Chromosome 18"/>
</dbReference>
<dbReference type="FunFam" id="1.10.238.10:FF:000001">
    <property type="entry name" value="Calmodulin 1"/>
    <property type="match status" value="1"/>
</dbReference>
<dbReference type="SMART" id="SM00054">
    <property type="entry name" value="EFh"/>
    <property type="match status" value="4"/>
</dbReference>
<evidence type="ECO:0000256" key="2">
    <source>
        <dbReference type="ARBA" id="ARBA00022481"/>
    </source>
</evidence>
<evidence type="ECO:0000313" key="8">
    <source>
        <dbReference type="RefSeq" id="XP_039144986.1"/>
    </source>
</evidence>
<evidence type="ECO:0000259" key="6">
    <source>
        <dbReference type="PROSITE" id="PS50222"/>
    </source>
</evidence>
<dbReference type="Gene3D" id="1.10.238.10">
    <property type="entry name" value="EF-hand"/>
    <property type="match status" value="3"/>
</dbReference>
<dbReference type="PROSITE" id="PS00018">
    <property type="entry name" value="EF_HAND_1"/>
    <property type="match status" value="3"/>
</dbReference>
<dbReference type="PANTHER" id="PTHR23048">
    <property type="entry name" value="MYOSIN LIGHT CHAIN 1, 3"/>
    <property type="match status" value="1"/>
</dbReference>
<organism evidence="7 8">
    <name type="scientific">Dioscorea cayennensis subsp. rotundata</name>
    <name type="common">White Guinea yam</name>
    <name type="synonym">Dioscorea rotundata</name>
    <dbReference type="NCBI Taxonomy" id="55577"/>
    <lineage>
        <taxon>Eukaryota</taxon>
        <taxon>Viridiplantae</taxon>
        <taxon>Streptophyta</taxon>
        <taxon>Embryophyta</taxon>
        <taxon>Tracheophyta</taxon>
        <taxon>Spermatophyta</taxon>
        <taxon>Magnoliopsida</taxon>
        <taxon>Liliopsida</taxon>
        <taxon>Dioscoreales</taxon>
        <taxon>Dioscoreaceae</taxon>
        <taxon>Dioscorea</taxon>
    </lineage>
</organism>
<dbReference type="InterPro" id="IPR050230">
    <property type="entry name" value="CALM/Myosin/TropC-like"/>
</dbReference>
<keyword evidence="4" id="KW-0677">Repeat</keyword>
<dbReference type="GO" id="GO:0016460">
    <property type="term" value="C:myosin II complex"/>
    <property type="evidence" value="ECO:0007669"/>
    <property type="project" value="TreeGrafter"/>
</dbReference>
<comment type="similarity">
    <text evidence="1">Belongs to the calmodulin family.</text>
</comment>
<feature type="domain" description="EF-hand" evidence="6">
    <location>
        <begin position="8"/>
        <end position="43"/>
    </location>
</feature>
<gene>
    <name evidence="8" type="primary">LOC120282281</name>
</gene>
<keyword evidence="7" id="KW-1185">Reference proteome</keyword>